<keyword evidence="4" id="KW-1185">Reference proteome</keyword>
<feature type="domain" description="Response regulatory" evidence="2">
    <location>
        <begin position="5"/>
        <end position="129"/>
    </location>
</feature>
<dbReference type="PROSITE" id="PS50110">
    <property type="entry name" value="RESPONSE_REGULATORY"/>
    <property type="match status" value="1"/>
</dbReference>
<organism evidence="3 4">
    <name type="scientific">Listeria newyorkensis</name>
    <dbReference type="NCBI Taxonomy" id="1497681"/>
    <lineage>
        <taxon>Bacteria</taxon>
        <taxon>Bacillati</taxon>
        <taxon>Bacillota</taxon>
        <taxon>Bacilli</taxon>
        <taxon>Bacillales</taxon>
        <taxon>Listeriaceae</taxon>
        <taxon>Listeria</taxon>
    </lineage>
</organism>
<dbReference type="RefSeq" id="WP_036092803.1">
    <property type="nucleotide sequence ID" value="NZ_BJEY01000032.1"/>
</dbReference>
<dbReference type="Gene3D" id="2.40.50.1020">
    <property type="entry name" value="LytTr DNA-binding domain"/>
    <property type="match status" value="1"/>
</dbReference>
<dbReference type="InterPro" id="IPR007492">
    <property type="entry name" value="LytTR_DNA-bd_dom"/>
</dbReference>
<keyword evidence="1" id="KW-0597">Phosphoprotein</keyword>
<evidence type="ECO:0000259" key="2">
    <source>
        <dbReference type="PROSITE" id="PS50110"/>
    </source>
</evidence>
<dbReference type="Proteomes" id="UP000236500">
    <property type="component" value="Unassembled WGS sequence"/>
</dbReference>
<evidence type="ECO:0000313" key="3">
    <source>
        <dbReference type="EMBL" id="PNP88397.1"/>
    </source>
</evidence>
<gene>
    <name evidence="3" type="ORF">BMT55_15085</name>
</gene>
<protein>
    <recommendedName>
        <fullName evidence="2">Response regulatory domain-containing protein</fullName>
    </recommendedName>
</protein>
<dbReference type="SUPFAM" id="SSF52172">
    <property type="entry name" value="CheY-like"/>
    <property type="match status" value="1"/>
</dbReference>
<dbReference type="PANTHER" id="PTHR37299">
    <property type="entry name" value="TRANSCRIPTIONAL REGULATOR-RELATED"/>
    <property type="match status" value="1"/>
</dbReference>
<name>A0ABX4XIB8_9LIST</name>
<sequence>MSINKIFIIDDNFIHRDSIKKAVIQVLGDISLTSEIEEIDNIVPFFQNISSDSITDTDIFFLDIDLNTYFSGIDIAVQLREYNTRCFIVFITSHKEKALEAIHRGCIPFGYITKDEFQAKNINMQVGDIIRKANTTIQAQFDDTLFIQNGPEVRSFMFSSILYFETIPNNRYSTMLWTIEGQDLLTGSISKFKDHFADNTDFCTIFKSFVINIKNIKKLSLSDNEITFINDHTLHIGRKPLLKLKKYIQDYGETL</sequence>
<evidence type="ECO:0000256" key="1">
    <source>
        <dbReference type="PROSITE-ProRule" id="PRU00169"/>
    </source>
</evidence>
<evidence type="ECO:0000313" key="4">
    <source>
        <dbReference type="Proteomes" id="UP000236500"/>
    </source>
</evidence>
<dbReference type="EMBL" id="MPDH01000023">
    <property type="protein sequence ID" value="PNP88397.1"/>
    <property type="molecule type" value="Genomic_DNA"/>
</dbReference>
<proteinExistence type="predicted"/>
<dbReference type="InterPro" id="IPR011006">
    <property type="entry name" value="CheY-like_superfamily"/>
</dbReference>
<dbReference type="SMART" id="SM00850">
    <property type="entry name" value="LytTR"/>
    <property type="match status" value="1"/>
</dbReference>
<feature type="modified residue" description="4-aspartylphosphate" evidence="1">
    <location>
        <position position="63"/>
    </location>
</feature>
<dbReference type="InterPro" id="IPR001789">
    <property type="entry name" value="Sig_transdc_resp-reg_receiver"/>
</dbReference>
<dbReference type="Pfam" id="PF00072">
    <property type="entry name" value="Response_reg"/>
    <property type="match status" value="1"/>
</dbReference>
<dbReference type="Gene3D" id="3.40.50.2300">
    <property type="match status" value="1"/>
</dbReference>
<reference evidence="3 4" key="1">
    <citation type="submission" date="2016-11" db="EMBL/GenBank/DDBJ databases">
        <title>Whole Genome Sequence of Listeria newyorkensis.</title>
        <authorList>
            <person name="Frink S."/>
            <person name="Morales C."/>
            <person name="Kiang D."/>
        </authorList>
    </citation>
    <scope>NUCLEOTIDE SEQUENCE [LARGE SCALE GENOMIC DNA]</scope>
    <source>
        <strain evidence="3 4">F1604011-044</strain>
    </source>
</reference>
<dbReference type="Pfam" id="PF04397">
    <property type="entry name" value="LytTR"/>
    <property type="match status" value="1"/>
</dbReference>
<accession>A0ABX4XIB8</accession>
<dbReference type="PANTHER" id="PTHR37299:SF1">
    <property type="entry name" value="STAGE 0 SPORULATION PROTEIN A HOMOLOG"/>
    <property type="match status" value="1"/>
</dbReference>
<comment type="caution">
    <text evidence="3">The sequence shown here is derived from an EMBL/GenBank/DDBJ whole genome shotgun (WGS) entry which is preliminary data.</text>
</comment>
<dbReference type="InterPro" id="IPR046947">
    <property type="entry name" value="LytR-like"/>
</dbReference>